<evidence type="ECO:0000259" key="6">
    <source>
        <dbReference type="PROSITE" id="PS50850"/>
    </source>
</evidence>
<feature type="transmembrane region" description="Helical" evidence="5">
    <location>
        <begin position="181"/>
        <end position="201"/>
    </location>
</feature>
<dbReference type="GO" id="GO:0015174">
    <property type="term" value="F:basic amino acid transmembrane transporter activity"/>
    <property type="evidence" value="ECO:0007669"/>
    <property type="project" value="TreeGrafter"/>
</dbReference>
<evidence type="ECO:0000256" key="2">
    <source>
        <dbReference type="ARBA" id="ARBA00022692"/>
    </source>
</evidence>
<dbReference type="GeneID" id="37017242"/>
<dbReference type="AlphaFoldDB" id="A0A316TZA3"/>
<dbReference type="STRING" id="1684307.A0A316TZA3"/>
<feature type="transmembrane region" description="Helical" evidence="5">
    <location>
        <begin position="400"/>
        <end position="419"/>
    </location>
</feature>
<feature type="transmembrane region" description="Helical" evidence="5">
    <location>
        <begin position="146"/>
        <end position="169"/>
    </location>
</feature>
<dbReference type="Gene3D" id="1.20.1250.20">
    <property type="entry name" value="MFS general substrate transporter like domains"/>
    <property type="match status" value="2"/>
</dbReference>
<dbReference type="OrthoDB" id="3437016at2759"/>
<feature type="transmembrane region" description="Helical" evidence="5">
    <location>
        <begin position="207"/>
        <end position="225"/>
    </location>
</feature>
<feature type="domain" description="Major facilitator superfamily (MFS) profile" evidence="6">
    <location>
        <begin position="52"/>
        <end position="542"/>
    </location>
</feature>
<evidence type="ECO:0000313" key="8">
    <source>
        <dbReference type="Proteomes" id="UP000245942"/>
    </source>
</evidence>
<dbReference type="GO" id="GO:0000329">
    <property type="term" value="C:fungal-type vacuole membrane"/>
    <property type="evidence" value="ECO:0007669"/>
    <property type="project" value="TreeGrafter"/>
</dbReference>
<evidence type="ECO:0000256" key="4">
    <source>
        <dbReference type="ARBA" id="ARBA00023136"/>
    </source>
</evidence>
<dbReference type="Proteomes" id="UP000245942">
    <property type="component" value="Unassembled WGS sequence"/>
</dbReference>
<dbReference type="InterPro" id="IPR036259">
    <property type="entry name" value="MFS_trans_sf"/>
</dbReference>
<feature type="transmembrane region" description="Helical" evidence="5">
    <location>
        <begin position="267"/>
        <end position="287"/>
    </location>
</feature>
<comment type="subcellular location">
    <subcellularLocation>
        <location evidence="1">Membrane</location>
        <topology evidence="1">Multi-pass membrane protein</topology>
    </subcellularLocation>
</comment>
<evidence type="ECO:0000256" key="3">
    <source>
        <dbReference type="ARBA" id="ARBA00022989"/>
    </source>
</evidence>
<proteinExistence type="predicted"/>
<dbReference type="PANTHER" id="PTHR23501">
    <property type="entry name" value="MAJOR FACILITATOR SUPERFAMILY"/>
    <property type="match status" value="1"/>
</dbReference>
<dbReference type="InterPro" id="IPR020846">
    <property type="entry name" value="MFS_dom"/>
</dbReference>
<dbReference type="InterPro" id="IPR011701">
    <property type="entry name" value="MFS"/>
</dbReference>
<evidence type="ECO:0000313" key="7">
    <source>
        <dbReference type="EMBL" id="PWN18512.1"/>
    </source>
</evidence>
<protein>
    <submittedName>
        <fullName evidence="7">MFS general substrate transporter</fullName>
    </submittedName>
</protein>
<gene>
    <name evidence="7" type="ORF">BCV69DRAFT_76367</name>
</gene>
<dbReference type="RefSeq" id="XP_025345672.1">
    <property type="nucleotide sequence ID" value="XM_025495508.1"/>
</dbReference>
<organism evidence="7 8">
    <name type="scientific">Pseudomicrostroma glucosiphilum</name>
    <dbReference type="NCBI Taxonomy" id="1684307"/>
    <lineage>
        <taxon>Eukaryota</taxon>
        <taxon>Fungi</taxon>
        <taxon>Dikarya</taxon>
        <taxon>Basidiomycota</taxon>
        <taxon>Ustilaginomycotina</taxon>
        <taxon>Exobasidiomycetes</taxon>
        <taxon>Microstromatales</taxon>
        <taxon>Microstromatales incertae sedis</taxon>
        <taxon>Pseudomicrostroma</taxon>
    </lineage>
</organism>
<dbReference type="PROSITE" id="PS50850">
    <property type="entry name" value="MFS"/>
    <property type="match status" value="1"/>
</dbReference>
<keyword evidence="2 5" id="KW-0812">Transmembrane</keyword>
<feature type="transmembrane region" description="Helical" evidence="5">
    <location>
        <begin position="374"/>
        <end position="394"/>
    </location>
</feature>
<evidence type="ECO:0000256" key="1">
    <source>
        <dbReference type="ARBA" id="ARBA00004141"/>
    </source>
</evidence>
<feature type="transmembrane region" description="Helical" evidence="5">
    <location>
        <begin position="512"/>
        <end position="534"/>
    </location>
</feature>
<dbReference type="Pfam" id="PF07690">
    <property type="entry name" value="MFS_1"/>
    <property type="match status" value="1"/>
</dbReference>
<feature type="transmembrane region" description="Helical" evidence="5">
    <location>
        <begin position="237"/>
        <end position="261"/>
    </location>
</feature>
<keyword evidence="3 5" id="KW-1133">Transmembrane helix</keyword>
<dbReference type="EMBL" id="KZ819336">
    <property type="protein sequence ID" value="PWN18512.1"/>
    <property type="molecule type" value="Genomic_DNA"/>
</dbReference>
<feature type="transmembrane region" description="Helical" evidence="5">
    <location>
        <begin position="348"/>
        <end position="367"/>
    </location>
</feature>
<keyword evidence="8" id="KW-1185">Reference proteome</keyword>
<accession>A0A316TZA3</accession>
<feature type="transmembrane region" description="Helical" evidence="5">
    <location>
        <begin position="117"/>
        <end position="140"/>
    </location>
</feature>
<keyword evidence="4 5" id="KW-0472">Membrane</keyword>
<evidence type="ECO:0000256" key="5">
    <source>
        <dbReference type="SAM" id="Phobius"/>
    </source>
</evidence>
<dbReference type="SUPFAM" id="SSF103473">
    <property type="entry name" value="MFS general substrate transporter"/>
    <property type="match status" value="1"/>
</dbReference>
<dbReference type="PANTHER" id="PTHR23501:SF81">
    <property type="entry name" value="VACUOLAR BASIC AMINO ACID TRANSPORTER 2"/>
    <property type="match status" value="1"/>
</dbReference>
<sequence length="543" mass="57389">MIEQLPSERTPLLTSAAHWEPEAAASRNTSAAAPLDASDDDDWKPTWNLRLIQSVTWCNVFLAGFDSTVAASTYSIIGSEFGSANNAVWVSTSYLITATAFQPLYGRLSDIFGRRKAFLLATSTFALGCLLCGLAKSMLVLNLSRALTGIGGGGLITMATIVLSDGVPFHRRGLYQSANNLMYGLGSAAGASVGGIVAHTFGWRSAFLLQVPMAIAAVFGGWALVKDPAVRSLPADAPVDVAGSVTLVGAITSLLLGLSMGGNELDWTSPITIALFIAALGLFGLFYRVETRAIAPILPSRMLKGTLAISNIITNFTSGMAVYGFLFMAPMYFLGVLLEPINIVGLRLIVPSLGFPIGAVIAGVVMSKYGHLSVLVKSGCAILILGLVIPWFLFGETKPRIGIIYLFALLPANIGQGLINPSSLFTMLAAYPHDDQAVATSTVYLCRSVGNVAGVALSAAILQKWLRTWLPEVLKDTQDADQIVDAVRHSIEVIQGLPPATRTKVTETLSGGIQAAISACIVLSILAFISSFWARGVGMQRSS</sequence>
<name>A0A316TZA3_9BASI</name>
<reference evidence="7 8" key="1">
    <citation type="journal article" date="2018" name="Mol. Biol. Evol.">
        <title>Broad Genomic Sampling Reveals a Smut Pathogenic Ancestry of the Fungal Clade Ustilaginomycotina.</title>
        <authorList>
            <person name="Kijpornyongpan T."/>
            <person name="Mondo S.J."/>
            <person name="Barry K."/>
            <person name="Sandor L."/>
            <person name="Lee J."/>
            <person name="Lipzen A."/>
            <person name="Pangilinan J."/>
            <person name="LaButti K."/>
            <person name="Hainaut M."/>
            <person name="Henrissat B."/>
            <person name="Grigoriev I.V."/>
            <person name="Spatafora J.W."/>
            <person name="Aime M.C."/>
        </authorList>
    </citation>
    <scope>NUCLEOTIDE SEQUENCE [LARGE SCALE GENOMIC DNA]</scope>
    <source>
        <strain evidence="7 8">MCA 4718</strain>
    </source>
</reference>
<feature type="transmembrane region" description="Helical" evidence="5">
    <location>
        <begin position="308"/>
        <end position="328"/>
    </location>
</feature>